<protein>
    <submittedName>
        <fullName evidence="2">Uncharacterized protein</fullName>
    </submittedName>
</protein>
<evidence type="ECO:0000313" key="2">
    <source>
        <dbReference type="EMBL" id="VYT67724.1"/>
    </source>
</evidence>
<sequence length="30" mass="3503">MRDTAERNLWQTWFPAGDRSKQNGPLLQEG</sequence>
<dbReference type="EMBL" id="CACRTT010000003">
    <property type="protein sequence ID" value="VYT67724.1"/>
    <property type="molecule type" value="Genomic_DNA"/>
</dbReference>
<reference evidence="2" key="1">
    <citation type="submission" date="2019-11" db="EMBL/GenBank/DDBJ databases">
        <authorList>
            <person name="Feng L."/>
        </authorList>
    </citation>
    <scope>NUCLEOTIDE SEQUENCE</scope>
    <source>
        <strain evidence="2">ElentaLFYP107</strain>
    </source>
</reference>
<gene>
    <name evidence="2" type="ORF">ELLFYP107_01262</name>
</gene>
<feature type="region of interest" description="Disordered" evidence="1">
    <location>
        <begin position="1"/>
        <end position="30"/>
    </location>
</feature>
<accession>A0A6N2YLE1</accession>
<dbReference type="AlphaFoldDB" id="A0A6N2YLE1"/>
<proteinExistence type="predicted"/>
<evidence type="ECO:0000256" key="1">
    <source>
        <dbReference type="SAM" id="MobiDB-lite"/>
    </source>
</evidence>
<name>A0A6N2YLE1_EGGLN</name>
<organism evidence="2">
    <name type="scientific">Eggerthella lenta</name>
    <name type="common">Eubacterium lentum</name>
    <dbReference type="NCBI Taxonomy" id="84112"/>
    <lineage>
        <taxon>Bacteria</taxon>
        <taxon>Bacillati</taxon>
        <taxon>Actinomycetota</taxon>
        <taxon>Coriobacteriia</taxon>
        <taxon>Eggerthellales</taxon>
        <taxon>Eggerthellaceae</taxon>
        <taxon>Eggerthella</taxon>
    </lineage>
</organism>